<feature type="compositionally biased region" description="Polar residues" evidence="13">
    <location>
        <begin position="1259"/>
        <end position="1268"/>
    </location>
</feature>
<dbReference type="Gene3D" id="3.40.50.1240">
    <property type="entry name" value="Phosphoglycerate mutase-like"/>
    <property type="match status" value="1"/>
</dbReference>
<dbReference type="FunFam" id="3.90.1380.10:FF:000003">
    <property type="entry name" value="THR4p Threonine synthase"/>
    <property type="match status" value="1"/>
</dbReference>
<evidence type="ECO:0000259" key="16">
    <source>
        <dbReference type="Pfam" id="PF10363"/>
    </source>
</evidence>
<gene>
    <name evidence="18" type="ORF">BN1708_001505</name>
</gene>
<dbReference type="InterPro" id="IPR029144">
    <property type="entry name" value="Thr_synth_N"/>
</dbReference>
<feature type="compositionally biased region" description="Basic and acidic residues" evidence="13">
    <location>
        <begin position="1406"/>
        <end position="1425"/>
    </location>
</feature>
<evidence type="ECO:0000256" key="9">
    <source>
        <dbReference type="ARBA" id="ARBA00022898"/>
    </source>
</evidence>
<evidence type="ECO:0000256" key="13">
    <source>
        <dbReference type="SAM" id="MobiDB-lite"/>
    </source>
</evidence>
<dbReference type="InterPro" id="IPR001926">
    <property type="entry name" value="TrpB-like_PALP"/>
</dbReference>
<feature type="domain" description="Threonine synthase N-terminal" evidence="17">
    <location>
        <begin position="1779"/>
        <end position="1856"/>
    </location>
</feature>
<evidence type="ECO:0000256" key="11">
    <source>
        <dbReference type="ARBA" id="ARBA00050436"/>
    </source>
</evidence>
<dbReference type="InterPro" id="IPR004450">
    <property type="entry name" value="Thr_synthase-like"/>
</dbReference>
<comment type="catalytic activity">
    <reaction evidence="11">
        <text>O-phospho-L-homoserine + H2O = L-threonine + phosphate</text>
        <dbReference type="Rhea" id="RHEA:10840"/>
        <dbReference type="ChEBI" id="CHEBI:15377"/>
        <dbReference type="ChEBI" id="CHEBI:43474"/>
        <dbReference type="ChEBI" id="CHEBI:57590"/>
        <dbReference type="ChEBI" id="CHEBI:57926"/>
        <dbReference type="EC" id="4.2.3.1"/>
    </reaction>
    <physiologicalReaction direction="left-to-right" evidence="11">
        <dbReference type="Rhea" id="RHEA:10841"/>
    </physiologicalReaction>
</comment>
<dbReference type="GO" id="GO:0009088">
    <property type="term" value="P:threonine biosynthetic process"/>
    <property type="evidence" value="ECO:0007669"/>
    <property type="project" value="UniProtKB-UniPathway"/>
</dbReference>
<feature type="modified residue" description="N6-(pyridoxal phosphate)lysine" evidence="12">
    <location>
        <position position="1888"/>
    </location>
</feature>
<proteinExistence type="inferred from homology"/>
<feature type="region of interest" description="Disordered" evidence="13">
    <location>
        <begin position="2874"/>
        <end position="2906"/>
    </location>
</feature>
<feature type="compositionally biased region" description="Polar residues" evidence="13">
    <location>
        <begin position="1068"/>
        <end position="1078"/>
    </location>
</feature>
<organism evidence="18 19">
    <name type="scientific">Verticillium longisporum</name>
    <name type="common">Verticillium dahliae var. longisporum</name>
    <dbReference type="NCBI Taxonomy" id="100787"/>
    <lineage>
        <taxon>Eukaryota</taxon>
        <taxon>Fungi</taxon>
        <taxon>Dikarya</taxon>
        <taxon>Ascomycota</taxon>
        <taxon>Pezizomycotina</taxon>
        <taxon>Sordariomycetes</taxon>
        <taxon>Hypocreomycetidae</taxon>
        <taxon>Glomerellales</taxon>
        <taxon>Plectosphaerellaceae</taxon>
        <taxon>Verticillium</taxon>
    </lineage>
</organism>
<dbReference type="Pfam" id="PF14821">
    <property type="entry name" value="Thr_synth_N"/>
    <property type="match status" value="1"/>
</dbReference>
<feature type="compositionally biased region" description="Polar residues" evidence="13">
    <location>
        <begin position="1215"/>
        <end position="1226"/>
    </location>
</feature>
<feature type="region of interest" description="Disordered" evidence="13">
    <location>
        <begin position="1215"/>
        <end position="1286"/>
    </location>
</feature>
<comment type="pathway">
    <text evidence="3">Amino-acid biosynthesis; L-threonine biosynthesis; L-threonine from L-aspartate: step 5/5.</text>
</comment>
<feature type="region of interest" description="Disordered" evidence="13">
    <location>
        <begin position="1361"/>
        <end position="1712"/>
    </location>
</feature>
<comment type="function">
    <text evidence="2">Catalyzes the gamma-elimination of phosphate from L-phosphohomoserine and the beta-addition of water to produce L-threonine.</text>
</comment>
<feature type="compositionally biased region" description="Polar residues" evidence="13">
    <location>
        <begin position="1129"/>
        <end position="1139"/>
    </location>
</feature>
<dbReference type="Proteomes" id="UP000044602">
    <property type="component" value="Unassembled WGS sequence"/>
</dbReference>
<feature type="compositionally biased region" description="Basic and acidic residues" evidence="13">
    <location>
        <begin position="1665"/>
        <end position="1685"/>
    </location>
</feature>
<keyword evidence="7" id="KW-0028">Amino-acid biosynthesis</keyword>
<dbReference type="InterPro" id="IPR029033">
    <property type="entry name" value="His_PPase_superfam"/>
</dbReference>
<dbReference type="Pfam" id="PF24857">
    <property type="entry name" value="THR4_C"/>
    <property type="match status" value="1"/>
</dbReference>
<dbReference type="InterPro" id="IPR019451">
    <property type="entry name" value="Rtp1_C1"/>
</dbReference>
<evidence type="ECO:0000256" key="4">
    <source>
        <dbReference type="ARBA" id="ARBA00005517"/>
    </source>
</evidence>
<feature type="region of interest" description="Disordered" evidence="13">
    <location>
        <begin position="1093"/>
        <end position="1113"/>
    </location>
</feature>
<evidence type="ECO:0000256" key="5">
    <source>
        <dbReference type="ARBA" id="ARBA00013028"/>
    </source>
</evidence>
<dbReference type="GO" id="GO:0030170">
    <property type="term" value="F:pyridoxal phosphate binding"/>
    <property type="evidence" value="ECO:0007669"/>
    <property type="project" value="InterPro"/>
</dbReference>
<dbReference type="Gene3D" id="3.90.1380.10">
    <property type="entry name" value="Threonine synthase, N-terminal domain"/>
    <property type="match status" value="1"/>
</dbReference>
<evidence type="ECO:0000256" key="2">
    <source>
        <dbReference type="ARBA" id="ARBA00003648"/>
    </source>
</evidence>
<feature type="domain" description="RNA polymerase II assembly factor Rtp1 C-terminal" evidence="16">
    <location>
        <begin position="739"/>
        <end position="840"/>
    </location>
</feature>
<dbReference type="NCBIfam" id="TIGR00260">
    <property type="entry name" value="thrC"/>
    <property type="match status" value="1"/>
</dbReference>
<feature type="compositionally biased region" description="Acidic residues" evidence="13">
    <location>
        <begin position="1437"/>
        <end position="1455"/>
    </location>
</feature>
<dbReference type="SMART" id="SM00384">
    <property type="entry name" value="AT_hook"/>
    <property type="match status" value="2"/>
</dbReference>
<dbReference type="PANTHER" id="PTHR42690">
    <property type="entry name" value="THREONINE SYNTHASE FAMILY MEMBER"/>
    <property type="match status" value="1"/>
</dbReference>
<sequence length="2906" mass="317571">MPSNTVDFKLKNTNISFNLPGHNNKMSDKYPCKYHNNPNGACFPGIEWVGGADAACDKCLAAGLPRGLNQCRKWEPMSTSLCERSRDNGAIYQEIHAILEPHRQHRQHSCPARNTDKKSLRVVLAISYVAKRFTDLLFFTWQLRTRLLALKFLRRSSSKKRHPTNKFVGSCIQVYSSDCHDRDMMASTGKESRQTLADTLLDVGKRAFDPTTEPTSRDLALKEFNSLVEGNVSWNLLPALSALIKPNVAPSWLQPQLMKILTHIPLRRDGVRGTLEFVFSVHPSSQMKASDETTLHKTGANITQEALAVATRIITSPPATTAPTQWFAGIAPQIHQLLDGNEGPELSRVAAQVVMIGILSKKQFGAPGTPGWDVFIEPLLFTINPSRPPATFLETDSSGEQDDVLDLTRSRVLVPFDRIRLALQRLSTLLNTTPFPAQARRVIGPIIRQLWAIASWQNPGPQLQETCCTPALSLLIMFFKIGSSSAQLLKIVENLDYKGELEPEKKMWAYATSAPDGVEIISMEELRDPRLHQIDWSGVRHKSSAFVSLMATSCTPDEVSSFAMDLLSRWMADLVASAPAQPKIKLEEAEPDEKGLQLKKLWEVSILQNMLEEVPEKLISRIEQVLELVCQILNPETLQSQSDDIIAVALSLLNLVITSPTFKRSNLKPRGLEVLETSLEKLGSGNHPTVSPTARNLGLLLQYRDAAGGEDEKDGFVPNAKQVEDRATYKLAISYITQADNPPPVRSEGLNLISSLILANSTALDVQAVLVLLSSLMQDAEDYINLRVIKVFTQMANKHPKATSREILDHYLDPKERSTTDTRLRFGEALLQVIERLGETFAGDVARHVTETLLSIAGRRGYRPQTEARQAREARRREIKKKQAEDAWDGEVPDLGDELTEEEQATSDVLTQIVEGWESKRGSEDVRMRSSALSILAGAMETNVSGVGPDLVSASVDLCVNVLTLEPELERGILRRAAVLLILSFVKALDVARQTGRRIGFGLTDSSRNDILRVLKYIAISDNDGLPCLRVTTMATHNIIADSDEEDDFTPGQSPMKPQTPVIAPASRSPTTGNGTDSTDPRFFQAIYSEQQQAVERAAPTRADHSFDAADNTSSSISLNAHLQKKTGIENTSSLTSVSDPVPRRPRAAHLVSPSGVTQLSPPARNVASTMKDVWDIPSSPEATSLPMPKRSLISHATGHSTTFAKYANAGRAFSPTSEAAPSSGLSDPPVEATTERDDVATPPRHADQQWPQHAGLASPTQQNSPTRISAARHCPVSGQKPTAPLASDSLLSEQTASMPGLAAICIEPTTLSTSQRALYQSLHPSPEEETVQDFDGAAHFKQAMSGMRSSGATTIAYATPSQWQKSSHPVVVEPKEASSPVTSRKKRARGLVDAEPASSPDLLAVEERPGKRGKTAERKTDKATARRSATRQVKDSDDDDEDEGAGEDDDDDGFTAEAYQPRPSWRRAIGARLRGVEGNAEEEEQMAAIAAATHVAETQKPPKALLAAESDSPPPRKKRGRPKKAEMPTTPQVNEPLSDGQPHIVEDAQGPSDTTDQAVDALETDQHAQAPPAEVAKPGKRKRGRPRKSDQAATPKAAPVEVPVEMPVVCVDDVTSGTTMDGAATDGPAGGLPEEDVPTVTPHARVDKRALGDASGNPIQSADDVVKMDKVETREHERDERDATPAKPKAAESTATSTKREPQLPVTPQAGKPLYRVGLSKRSRIAPLLKSLRKTAGMERVAKEYPDRLKMASNGTTPHNGVGNVGSGGDSDHTPSQRYLSTRGEDTDFSFEEVVLKGLASDGGLYIPSEIPQADNWQSWKDKSFTELAFEILSLYISPAEIPSEDLKGIIERSYSTFRAPETTPLRHLNDNLYLLELFHGPTFAFKDVALQFLGNLFEYFLVRKNEGKTGRDRHHLTVVGATSGDTGSAAIYGLRGKKDVSVFILHPKGRVSPIQEAQMTTVLDDNVHNLAVTGTFDDCQDIVKALFADPEINKTHNLGAVNSINWARILAQVVYYFHAYFALIKSSETLKLGDKVRFVVPTGNFGDILAGYFAFRMGLPVAKLVVATNENDILHRFWTTGRYEKHEAHGAEATGGLAQDGAKAHEDGAKETLSPAMDILVSSNFERLLWFLAYEFASSVGMGDEWNKKQAGQEVTTWLSELKTKGGFGPVYKDVLASARRDFESERVSDEQTTETIRNLYNSSAAYVLDPHTAVGVAASLRSIERSGPEVPHISLSTAHPAKFAGAVELALKDEAGFDFAGKVLPQEFVGLESKEKRVSEVAADWKQHSISMRCTQGRRLGIEPVQPEQDPEQTTCANHGVTPFMLVQPDVLSWVVWGSVAVIMNGERTPLRGGLASTITPQGAQQMYGQGVAFRHRYIDGTNAQDNIFRAPIRGIERDTLDNSQLTILTNTDVHTIAGATAFLQGLYPPVDDEFLDEAGGVSLSYDAATDNYTQYPLNGYQYPAISTLSTLEETSIPLHGHKGCFNWLNAMDKLPEDENIRKEADATLESYQKIFSSLPLDGAFADDFPSFWNAYDVFDYVRYQSNHNSTIHRQLEEPVLSEPTLEFLERNAFKQQLALNTDSSLSGASTRDPVRSIAGQALAQGILDALAAVVSSRGETDKLTLMFTSFHPFIAFWSLTQLLTTTTDPSSPYASFPAPGFSMSFELIGDQPGQPGQFPSNDDLRVRFVIRNANSTTTFRADNIFGTPVSEYIMPLDLFATQMRNIAIDVGEWCIHCSSPQLFCVARSALAADGSDGDSSGRNKDGSRSLSSTPVVVAMLGAAVMLILVALVAAVAAFFFGVRFHRPGKGSFRGAEKRAEDADVVVSRGGARHERVGSWELRDGRDVTADEAHFRDSKFSGAGLVFDKETGRTSERETADDDGVSVLSTDITAQPVRPRESV</sequence>
<dbReference type="InterPro" id="IPR000634">
    <property type="entry name" value="Ser/Thr_deHydtase_PyrdxlP-BS"/>
</dbReference>
<dbReference type="InterPro" id="IPR036052">
    <property type="entry name" value="TrpB-like_PALP_sf"/>
</dbReference>
<dbReference type="SUPFAM" id="SSF48371">
    <property type="entry name" value="ARM repeat"/>
    <property type="match status" value="1"/>
</dbReference>
<dbReference type="EMBL" id="CVQH01024749">
    <property type="protein sequence ID" value="CRK37484.1"/>
    <property type="molecule type" value="Genomic_DNA"/>
</dbReference>
<evidence type="ECO:0000313" key="19">
    <source>
        <dbReference type="Proteomes" id="UP000044602"/>
    </source>
</evidence>
<feature type="compositionally biased region" description="Low complexity" evidence="13">
    <location>
        <begin position="1593"/>
        <end position="1616"/>
    </location>
</feature>
<dbReference type="PROSITE" id="PS00165">
    <property type="entry name" value="DEHYDRATASE_SER_THR"/>
    <property type="match status" value="1"/>
</dbReference>
<keyword evidence="14" id="KW-0472">Membrane</keyword>
<evidence type="ECO:0000256" key="12">
    <source>
        <dbReference type="PIRSR" id="PIRSR604450-51"/>
    </source>
</evidence>
<reference evidence="18 19" key="1">
    <citation type="submission" date="2015-05" db="EMBL/GenBank/DDBJ databases">
        <authorList>
            <person name="Wang D.B."/>
            <person name="Wang M."/>
        </authorList>
    </citation>
    <scope>NUCLEOTIDE SEQUENCE [LARGE SCALE GENOMIC DNA]</scope>
    <source>
        <strain evidence="18">VL1</strain>
    </source>
</reference>
<evidence type="ECO:0000256" key="14">
    <source>
        <dbReference type="SAM" id="Phobius"/>
    </source>
</evidence>
<dbReference type="UniPathway" id="UPA00050">
    <property type="reaction ID" value="UER00065"/>
</dbReference>
<keyword evidence="10" id="KW-0456">Lyase</keyword>
<dbReference type="PANTHER" id="PTHR42690:SF1">
    <property type="entry name" value="THREONINE SYNTHASE-LIKE 2"/>
    <property type="match status" value="1"/>
</dbReference>
<dbReference type="InterPro" id="IPR017956">
    <property type="entry name" value="AT_hook_DNA-bd_motif"/>
</dbReference>
<name>A0A0G4MTF4_VERLO</name>
<evidence type="ECO:0000256" key="6">
    <source>
        <dbReference type="ARBA" id="ARBA00018679"/>
    </source>
</evidence>
<dbReference type="GO" id="GO:0004795">
    <property type="term" value="F:threonine synthase activity"/>
    <property type="evidence" value="ECO:0007669"/>
    <property type="project" value="UniProtKB-EC"/>
</dbReference>
<evidence type="ECO:0000256" key="10">
    <source>
        <dbReference type="ARBA" id="ARBA00023239"/>
    </source>
</evidence>
<evidence type="ECO:0000256" key="3">
    <source>
        <dbReference type="ARBA" id="ARBA00004979"/>
    </source>
</evidence>
<dbReference type="STRING" id="100787.A0A0G4MTF4"/>
<dbReference type="FunFam" id="3.40.50.1100:FF:000046">
    <property type="entry name" value="THR4p Threonine synthase"/>
    <property type="match status" value="1"/>
</dbReference>
<feature type="transmembrane region" description="Helical" evidence="14">
    <location>
        <begin position="2779"/>
        <end position="2806"/>
    </location>
</feature>
<dbReference type="SUPFAM" id="SSF53254">
    <property type="entry name" value="Phosphoglycerate mutase-like"/>
    <property type="match status" value="1"/>
</dbReference>
<dbReference type="EC" id="4.2.3.1" evidence="5"/>
<dbReference type="Gene3D" id="3.40.50.1100">
    <property type="match status" value="2"/>
</dbReference>
<dbReference type="InterPro" id="IPR016024">
    <property type="entry name" value="ARM-type_fold"/>
</dbReference>
<keyword evidence="8" id="KW-0791">Threonine biosynthesis</keyword>
<dbReference type="CDD" id="cd01560">
    <property type="entry name" value="Thr-synth_2"/>
    <property type="match status" value="1"/>
</dbReference>
<feature type="region of interest" description="Disordered" evidence="13">
    <location>
        <begin position="1128"/>
        <end position="1164"/>
    </location>
</feature>
<feature type="domain" description="Tryptophan synthase beta chain-like PALP" evidence="15">
    <location>
        <begin position="1865"/>
        <end position="2097"/>
    </location>
</feature>
<comment type="cofactor">
    <cofactor evidence="1 12">
        <name>pyridoxal 5'-phosphate</name>
        <dbReference type="ChEBI" id="CHEBI:597326"/>
    </cofactor>
</comment>
<evidence type="ECO:0000313" key="18">
    <source>
        <dbReference type="EMBL" id="CRK37484.1"/>
    </source>
</evidence>
<keyword evidence="9 12" id="KW-0663">Pyridoxal phosphate</keyword>
<keyword evidence="14" id="KW-0812">Transmembrane</keyword>
<dbReference type="InterPro" id="IPR051166">
    <property type="entry name" value="Threonine_Synthase"/>
</dbReference>
<accession>A0A0G4MTF4</accession>
<dbReference type="InterPro" id="IPR037158">
    <property type="entry name" value="Thr_synth_N_sf"/>
</dbReference>
<dbReference type="Pfam" id="PF00291">
    <property type="entry name" value="PALP"/>
    <property type="match status" value="1"/>
</dbReference>
<comment type="similarity">
    <text evidence="4">Belongs to the threonine synthase family.</text>
</comment>
<evidence type="ECO:0000256" key="1">
    <source>
        <dbReference type="ARBA" id="ARBA00001933"/>
    </source>
</evidence>
<dbReference type="SUPFAM" id="SSF53686">
    <property type="entry name" value="Tryptophan synthase beta subunit-like PLP-dependent enzymes"/>
    <property type="match status" value="1"/>
</dbReference>
<evidence type="ECO:0000256" key="7">
    <source>
        <dbReference type="ARBA" id="ARBA00022605"/>
    </source>
</evidence>
<dbReference type="Pfam" id="PF10363">
    <property type="entry name" value="RTP1_C1"/>
    <property type="match status" value="1"/>
</dbReference>
<dbReference type="GO" id="GO:0003677">
    <property type="term" value="F:DNA binding"/>
    <property type="evidence" value="ECO:0007669"/>
    <property type="project" value="InterPro"/>
</dbReference>
<evidence type="ECO:0000259" key="17">
    <source>
        <dbReference type="Pfam" id="PF14821"/>
    </source>
</evidence>
<feature type="region of interest" description="Disordered" evidence="13">
    <location>
        <begin position="1044"/>
        <end position="1080"/>
    </location>
</feature>
<protein>
    <recommendedName>
        <fullName evidence="6">Threonine synthase</fullName>
        <ecNumber evidence="5">4.2.3.1</ecNumber>
    </recommendedName>
</protein>
<keyword evidence="14" id="KW-1133">Transmembrane helix</keyword>
<evidence type="ECO:0000256" key="8">
    <source>
        <dbReference type="ARBA" id="ARBA00022697"/>
    </source>
</evidence>
<feature type="compositionally biased region" description="Basic and acidic residues" evidence="13">
    <location>
        <begin position="1234"/>
        <end position="1248"/>
    </location>
</feature>
<evidence type="ECO:0000259" key="15">
    <source>
        <dbReference type="Pfam" id="PF00291"/>
    </source>
</evidence>
<feature type="region of interest" description="Disordered" evidence="13">
    <location>
        <begin position="1751"/>
        <end position="1778"/>
    </location>
</feature>
<keyword evidence="19" id="KW-1185">Reference proteome</keyword>